<name>A0AAD4S3P7_9MAGN</name>
<dbReference type="AlphaFoldDB" id="A0AAD4S3P7"/>
<keyword evidence="2" id="KW-1185">Reference proteome</keyword>
<gene>
    <name evidence="1" type="ORF">MKW98_000462</name>
</gene>
<proteinExistence type="predicted"/>
<reference evidence="1" key="1">
    <citation type="submission" date="2022-04" db="EMBL/GenBank/DDBJ databases">
        <title>A functionally conserved STORR gene fusion in Papaver species that diverged 16.8 million years ago.</title>
        <authorList>
            <person name="Catania T."/>
        </authorList>
    </citation>
    <scope>NUCLEOTIDE SEQUENCE</scope>
    <source>
        <strain evidence="1">S-188037</strain>
    </source>
</reference>
<sequence>LSPLADDIVDILPKFHNLDKLLLKLGEPSDKSLFLLLKSAPNLTRLVWTIPFTTMKKKKIVGLVIYQQQAVCFNTSSQFALCILMGMQGR</sequence>
<protein>
    <submittedName>
        <fullName evidence="1">Uncharacterized protein</fullName>
    </submittedName>
</protein>
<dbReference type="Proteomes" id="UP001202328">
    <property type="component" value="Unassembled WGS sequence"/>
</dbReference>
<accession>A0AAD4S3P7</accession>
<evidence type="ECO:0000313" key="1">
    <source>
        <dbReference type="EMBL" id="KAI3861510.1"/>
    </source>
</evidence>
<comment type="caution">
    <text evidence="1">The sequence shown here is derived from an EMBL/GenBank/DDBJ whole genome shotgun (WGS) entry which is preliminary data.</text>
</comment>
<feature type="non-terminal residue" evidence="1">
    <location>
        <position position="1"/>
    </location>
</feature>
<evidence type="ECO:0000313" key="2">
    <source>
        <dbReference type="Proteomes" id="UP001202328"/>
    </source>
</evidence>
<organism evidence="1 2">
    <name type="scientific">Papaver atlanticum</name>
    <dbReference type="NCBI Taxonomy" id="357466"/>
    <lineage>
        <taxon>Eukaryota</taxon>
        <taxon>Viridiplantae</taxon>
        <taxon>Streptophyta</taxon>
        <taxon>Embryophyta</taxon>
        <taxon>Tracheophyta</taxon>
        <taxon>Spermatophyta</taxon>
        <taxon>Magnoliopsida</taxon>
        <taxon>Ranunculales</taxon>
        <taxon>Papaveraceae</taxon>
        <taxon>Papaveroideae</taxon>
        <taxon>Papaver</taxon>
    </lineage>
</organism>
<dbReference type="EMBL" id="JAJJMB010014260">
    <property type="protein sequence ID" value="KAI3861510.1"/>
    <property type="molecule type" value="Genomic_DNA"/>
</dbReference>